<organism evidence="12 13">
    <name type="scientific">Ferranicluibacter rubi</name>
    <dbReference type="NCBI Taxonomy" id="2715133"/>
    <lineage>
        <taxon>Bacteria</taxon>
        <taxon>Pseudomonadati</taxon>
        <taxon>Pseudomonadota</taxon>
        <taxon>Alphaproteobacteria</taxon>
        <taxon>Hyphomicrobiales</taxon>
        <taxon>Rhizobiaceae</taxon>
        <taxon>Ferranicluibacter</taxon>
    </lineage>
</organism>
<comment type="caution">
    <text evidence="12">The sequence shown here is derived from an EMBL/GenBank/DDBJ whole genome shotgun (WGS) entry which is preliminary data.</text>
</comment>
<evidence type="ECO:0000256" key="7">
    <source>
        <dbReference type="ARBA" id="ARBA00022777"/>
    </source>
</evidence>
<evidence type="ECO:0000256" key="2">
    <source>
        <dbReference type="ARBA" id="ARBA00004370"/>
    </source>
</evidence>
<evidence type="ECO:0000256" key="1">
    <source>
        <dbReference type="ARBA" id="ARBA00000085"/>
    </source>
</evidence>
<dbReference type="AlphaFoldDB" id="A0AA43ZDD7"/>
<comment type="subcellular location">
    <subcellularLocation>
        <location evidence="2">Membrane</location>
    </subcellularLocation>
</comment>
<name>A0AA43ZDD7_9HYPH</name>
<evidence type="ECO:0000256" key="9">
    <source>
        <dbReference type="ARBA" id="ARBA00023136"/>
    </source>
</evidence>
<dbReference type="EC" id="2.7.13.3" evidence="3"/>
<dbReference type="PANTHER" id="PTHR45436:SF5">
    <property type="entry name" value="SENSOR HISTIDINE KINASE TRCS"/>
    <property type="match status" value="1"/>
</dbReference>
<evidence type="ECO:0000313" key="12">
    <source>
        <dbReference type="EMBL" id="NHT75762.1"/>
    </source>
</evidence>
<dbReference type="GO" id="GO:0004673">
    <property type="term" value="F:protein histidine kinase activity"/>
    <property type="evidence" value="ECO:0007669"/>
    <property type="project" value="UniProtKB-EC"/>
</dbReference>
<evidence type="ECO:0000256" key="6">
    <source>
        <dbReference type="ARBA" id="ARBA00022692"/>
    </source>
</evidence>
<dbReference type="InterPro" id="IPR004358">
    <property type="entry name" value="Sig_transdc_His_kin-like_C"/>
</dbReference>
<dbReference type="GO" id="GO:0005886">
    <property type="term" value="C:plasma membrane"/>
    <property type="evidence" value="ECO:0007669"/>
    <property type="project" value="TreeGrafter"/>
</dbReference>
<keyword evidence="13" id="KW-1185">Reference proteome</keyword>
<evidence type="ECO:0000256" key="8">
    <source>
        <dbReference type="ARBA" id="ARBA00022989"/>
    </source>
</evidence>
<keyword evidence="5" id="KW-0808">Transferase</keyword>
<evidence type="ECO:0000256" key="3">
    <source>
        <dbReference type="ARBA" id="ARBA00012438"/>
    </source>
</evidence>
<keyword evidence="9 10" id="KW-0472">Membrane</keyword>
<dbReference type="PROSITE" id="PS50109">
    <property type="entry name" value="HIS_KIN"/>
    <property type="match status" value="1"/>
</dbReference>
<reference evidence="12" key="1">
    <citation type="submission" date="2020-03" db="EMBL/GenBank/DDBJ databases">
        <title>Ferranicluibacter endophyticum gen. nov., sp. nov., a new genus isolated from Rubus ulmifolius Schott. stem.</title>
        <authorList>
            <person name="Roca-Couso R."/>
            <person name="Flores-Felix J.D."/>
            <person name="Igual J.M."/>
            <person name="Rivas R."/>
        </authorList>
    </citation>
    <scope>NUCLEOTIDE SEQUENCE</scope>
    <source>
        <strain evidence="12">CRRU44</strain>
    </source>
</reference>
<evidence type="ECO:0000313" key="13">
    <source>
        <dbReference type="Proteomes" id="UP001155840"/>
    </source>
</evidence>
<dbReference type="InterPro" id="IPR050428">
    <property type="entry name" value="TCS_sensor_his_kinase"/>
</dbReference>
<feature type="transmembrane region" description="Helical" evidence="10">
    <location>
        <begin position="12"/>
        <end position="33"/>
    </location>
</feature>
<dbReference type="SMART" id="SM00387">
    <property type="entry name" value="HATPase_c"/>
    <property type="match status" value="1"/>
</dbReference>
<feature type="domain" description="Histidine kinase" evidence="11">
    <location>
        <begin position="245"/>
        <end position="446"/>
    </location>
</feature>
<dbReference type="InterPro" id="IPR005467">
    <property type="entry name" value="His_kinase_dom"/>
</dbReference>
<dbReference type="InterPro" id="IPR003594">
    <property type="entry name" value="HATPase_dom"/>
</dbReference>
<protein>
    <recommendedName>
        <fullName evidence="3">histidine kinase</fullName>
        <ecNumber evidence="3">2.7.13.3</ecNumber>
    </recommendedName>
</protein>
<keyword evidence="4" id="KW-0597">Phosphoprotein</keyword>
<dbReference type="InterPro" id="IPR036890">
    <property type="entry name" value="HATPase_C_sf"/>
</dbReference>
<evidence type="ECO:0000256" key="5">
    <source>
        <dbReference type="ARBA" id="ARBA00022679"/>
    </source>
</evidence>
<dbReference type="EMBL" id="JAANCM010000003">
    <property type="protein sequence ID" value="NHT75762.1"/>
    <property type="molecule type" value="Genomic_DNA"/>
</dbReference>
<dbReference type="PANTHER" id="PTHR45436">
    <property type="entry name" value="SENSOR HISTIDINE KINASE YKOH"/>
    <property type="match status" value="1"/>
</dbReference>
<feature type="transmembrane region" description="Helical" evidence="10">
    <location>
        <begin position="166"/>
        <end position="189"/>
    </location>
</feature>
<comment type="catalytic activity">
    <reaction evidence="1">
        <text>ATP + protein L-histidine = ADP + protein N-phospho-L-histidine.</text>
        <dbReference type="EC" id="2.7.13.3"/>
    </reaction>
</comment>
<dbReference type="GO" id="GO:0000160">
    <property type="term" value="P:phosphorelay signal transduction system"/>
    <property type="evidence" value="ECO:0007669"/>
    <property type="project" value="TreeGrafter"/>
</dbReference>
<evidence type="ECO:0000256" key="10">
    <source>
        <dbReference type="SAM" id="Phobius"/>
    </source>
</evidence>
<proteinExistence type="predicted"/>
<dbReference type="SUPFAM" id="SSF55874">
    <property type="entry name" value="ATPase domain of HSP90 chaperone/DNA topoisomerase II/histidine kinase"/>
    <property type="match status" value="1"/>
</dbReference>
<keyword evidence="8 10" id="KW-1133">Transmembrane helix</keyword>
<dbReference type="RefSeq" id="WP_110801594.1">
    <property type="nucleotide sequence ID" value="NZ_JAANCM010000003.1"/>
</dbReference>
<dbReference type="Proteomes" id="UP001155840">
    <property type="component" value="Unassembled WGS sequence"/>
</dbReference>
<keyword evidence="6 10" id="KW-0812">Transmembrane</keyword>
<dbReference type="PRINTS" id="PR00344">
    <property type="entry name" value="BCTRLSENSOR"/>
</dbReference>
<evidence type="ECO:0000259" key="11">
    <source>
        <dbReference type="PROSITE" id="PS50109"/>
    </source>
</evidence>
<accession>A0AA43ZDD7</accession>
<dbReference type="Gene3D" id="3.30.565.10">
    <property type="entry name" value="Histidine kinase-like ATPase, C-terminal domain"/>
    <property type="match status" value="1"/>
</dbReference>
<dbReference type="Pfam" id="PF02518">
    <property type="entry name" value="HATPase_c"/>
    <property type="match status" value="1"/>
</dbReference>
<sequence length="451" mass="49140">MTRHSLRLRLALAGAASVALALIVAFLGLSLLFERHVERRIVEELKLHLDQVIAGLDRDPAGRLDVTRPPADPRFQRPLSGLYWSIEYDDTRRQSRSLWDQTLALPALVPGEPKQSLVQGPADTRLLMLARRIVTGPNLGAQTVLAAVAIDRQEIERATADFRRDLAPLLVILAVLLCLASFAQIVVGLRPLKVLRNRIAAIRTGEAKRLGSGFPDEVLPLTVEVDGLLASREEQLEKARERAADLAHGFKTPLQALTGDVLHLREAGMAKAADDIESVILGMRRLVDQEMVRARMAGRDVTARASLADVADRVISVLSRTPQGDAIDWHNGLSATDCVRLDAGDLAELLGNILENAARYAEESVTLQAERMGDRIRLSIRDDGPGIPEDKLSYVLRRGERLDTTSAGAGLGFSIAQNIVEAAHGSILLRNASPGLEVIVELPTADERLLP</sequence>
<gene>
    <name evidence="12" type="ORF">G8E10_08390</name>
</gene>
<keyword evidence="7 12" id="KW-0418">Kinase</keyword>
<evidence type="ECO:0000256" key="4">
    <source>
        <dbReference type="ARBA" id="ARBA00022553"/>
    </source>
</evidence>